<dbReference type="Pfam" id="PF02687">
    <property type="entry name" value="FtsX"/>
    <property type="match status" value="2"/>
</dbReference>
<dbReference type="InterPro" id="IPR050250">
    <property type="entry name" value="Macrolide_Exporter_MacB"/>
</dbReference>
<accession>A0A5C8V8U8</accession>
<dbReference type="PANTHER" id="PTHR30572:SF18">
    <property type="entry name" value="ABC-TYPE MACROLIDE FAMILY EXPORT SYSTEM PERMEASE COMPONENT 2"/>
    <property type="match status" value="1"/>
</dbReference>
<dbReference type="RefSeq" id="WP_147742026.1">
    <property type="nucleotide sequence ID" value="NZ_VRUR01000001.1"/>
</dbReference>
<feature type="transmembrane region" description="Helical" evidence="6">
    <location>
        <begin position="281"/>
        <end position="303"/>
    </location>
</feature>
<dbReference type="Proteomes" id="UP000321456">
    <property type="component" value="Unassembled WGS sequence"/>
</dbReference>
<evidence type="ECO:0000256" key="2">
    <source>
        <dbReference type="ARBA" id="ARBA00022475"/>
    </source>
</evidence>
<comment type="caution">
    <text evidence="9">The sequence shown here is derived from an EMBL/GenBank/DDBJ whole genome shotgun (WGS) entry which is preliminary data.</text>
</comment>
<proteinExistence type="predicted"/>
<keyword evidence="10" id="KW-1185">Reference proteome</keyword>
<feature type="transmembrane region" description="Helical" evidence="6">
    <location>
        <begin position="378"/>
        <end position="400"/>
    </location>
</feature>
<keyword evidence="5 6" id="KW-0472">Membrane</keyword>
<evidence type="ECO:0000313" key="10">
    <source>
        <dbReference type="Proteomes" id="UP000321456"/>
    </source>
</evidence>
<gene>
    <name evidence="9" type="ORF">FVB32_05650</name>
</gene>
<feature type="transmembrane region" description="Helical" evidence="6">
    <location>
        <begin position="337"/>
        <end position="358"/>
    </location>
</feature>
<feature type="transmembrane region" description="Helical" evidence="6">
    <location>
        <begin position="675"/>
        <end position="697"/>
    </location>
</feature>
<dbReference type="AlphaFoldDB" id="A0A5C8V8U8"/>
<protein>
    <submittedName>
        <fullName evidence="9">FtsX-like permease family protein</fullName>
    </submittedName>
</protein>
<dbReference type="Pfam" id="PF12704">
    <property type="entry name" value="MacB_PCD"/>
    <property type="match status" value="2"/>
</dbReference>
<dbReference type="InterPro" id="IPR025857">
    <property type="entry name" value="MacB_PCD"/>
</dbReference>
<feature type="transmembrane region" description="Helical" evidence="6">
    <location>
        <begin position="756"/>
        <end position="781"/>
    </location>
</feature>
<evidence type="ECO:0000256" key="4">
    <source>
        <dbReference type="ARBA" id="ARBA00022989"/>
    </source>
</evidence>
<dbReference type="InterPro" id="IPR003838">
    <property type="entry name" value="ABC3_permease_C"/>
</dbReference>
<keyword evidence="4 6" id="KW-1133">Transmembrane helix</keyword>
<reference evidence="9 10" key="1">
    <citation type="submission" date="2019-08" db="EMBL/GenBank/DDBJ databases">
        <title>Professor.</title>
        <authorList>
            <person name="Park J.S."/>
        </authorList>
    </citation>
    <scope>NUCLEOTIDE SEQUENCE [LARGE SCALE GENOMIC DNA]</scope>
    <source>
        <strain evidence="9 10">176CP5-101</strain>
    </source>
</reference>
<evidence type="ECO:0000259" key="8">
    <source>
        <dbReference type="Pfam" id="PF12704"/>
    </source>
</evidence>
<evidence type="ECO:0000256" key="5">
    <source>
        <dbReference type="ARBA" id="ARBA00023136"/>
    </source>
</evidence>
<evidence type="ECO:0000256" key="1">
    <source>
        <dbReference type="ARBA" id="ARBA00004651"/>
    </source>
</evidence>
<evidence type="ECO:0000313" key="9">
    <source>
        <dbReference type="EMBL" id="TXN37773.1"/>
    </source>
</evidence>
<dbReference type="GO" id="GO:0022857">
    <property type="term" value="F:transmembrane transporter activity"/>
    <property type="evidence" value="ECO:0007669"/>
    <property type="project" value="TreeGrafter"/>
</dbReference>
<feature type="transmembrane region" description="Helical" evidence="6">
    <location>
        <begin position="421"/>
        <end position="444"/>
    </location>
</feature>
<keyword evidence="2" id="KW-1003">Cell membrane</keyword>
<feature type="domain" description="MacB-like periplasmic core" evidence="8">
    <location>
        <begin position="21"/>
        <end position="244"/>
    </location>
</feature>
<dbReference type="EMBL" id="VRUR01000001">
    <property type="protein sequence ID" value="TXN37773.1"/>
    <property type="molecule type" value="Genomic_DNA"/>
</dbReference>
<comment type="subcellular location">
    <subcellularLocation>
        <location evidence="1">Cell membrane</location>
        <topology evidence="1">Multi-pass membrane protein</topology>
    </subcellularLocation>
</comment>
<feature type="transmembrane region" description="Helical" evidence="6">
    <location>
        <begin position="20"/>
        <end position="41"/>
    </location>
</feature>
<feature type="domain" description="ABC3 transporter permease C-terminal" evidence="7">
    <location>
        <begin position="675"/>
        <end position="788"/>
    </location>
</feature>
<feature type="domain" description="MacB-like periplasmic core" evidence="8">
    <location>
        <begin position="433"/>
        <end position="628"/>
    </location>
</feature>
<evidence type="ECO:0000259" key="7">
    <source>
        <dbReference type="Pfam" id="PF02687"/>
    </source>
</evidence>
<name>A0A5C8V8U8_9FLAO</name>
<dbReference type="PANTHER" id="PTHR30572">
    <property type="entry name" value="MEMBRANE COMPONENT OF TRANSPORTER-RELATED"/>
    <property type="match status" value="1"/>
</dbReference>
<dbReference type="GO" id="GO:0005886">
    <property type="term" value="C:plasma membrane"/>
    <property type="evidence" value="ECO:0007669"/>
    <property type="project" value="UniProtKB-SubCell"/>
</dbReference>
<feature type="transmembrane region" description="Helical" evidence="6">
    <location>
        <begin position="724"/>
        <end position="744"/>
    </location>
</feature>
<feature type="domain" description="ABC3 transporter permease C-terminal" evidence="7">
    <location>
        <begin position="287"/>
        <end position="404"/>
    </location>
</feature>
<sequence>MIKNHFKIAWRNIKKKKGFALINILGLSLGFASSILIFLFVSHHLQFDKFHSNADRIYRFVTEQHKDYINYVQSVPPGFTNAFRNDYEYAEKVAKIVNWEDEVIYIEESNLKIKAKKGVVFAEPEFFEIFDFPLIDGSKNIQIKEPNTAIVTETMANRLFGEENPINKTFLLANQEIVTVTGILKDLPRNTLVQGDIFVSFQTLKKINEGMGGETWSWISPNLQCFALLYPGQNITQIESALTEYQTKFRPNSKNIHHYKLQSIGDVHFDSRYDGGLDVKLLWIFSLVGFFIMVVAGINFVNISTAQSVSRSKEVGVRKVLGSFISQLFWQFMTETFLIVFLALILGLLVGIASLPYFNSIFDLQLSISNLFTGSFFVFVSILLLGITLFVGSYPGILLARISPVLAFKRKLSQNDSGGSITRQVLVTTQFIVSIVLIVGTIVVNKQIKFAIDSDLGFNKSAIVMVEIPEEVDAVQLNGLKERIEQHQGIEKVSACYAAPGAGKNEWSTNVRYNSNSEDEVFSVQVKIADKEYLNTFGLQLLAGRNFYEKDSVDEILINETFAKKLGVQSLDEVLGKQLTVADDYVKGNVVGVIKDFHDQDFHKNISPVFIAPAIDSYTKLAVKINLNDSQAALAHLEKHWNGLFSGYIFEHEFLDDRVAQLYATEQRFLELTKLFSGIAIFIGSMGIYGLILFFVVQKTKEIGIRKVLGSSLQGILWLIVKDFLKLILIAGLIASPLAWYFMGNWLENFNYRTDLSWWIFLLAIGCLVAITLTTVSFQAIKAARSNPIKSLRTE</sequence>
<evidence type="ECO:0000256" key="3">
    <source>
        <dbReference type="ARBA" id="ARBA00022692"/>
    </source>
</evidence>
<evidence type="ECO:0000256" key="6">
    <source>
        <dbReference type="SAM" id="Phobius"/>
    </source>
</evidence>
<organism evidence="9 10">
    <name type="scientific">Flagellimonas hymeniacidonis</name>
    <dbReference type="NCBI Taxonomy" id="2603628"/>
    <lineage>
        <taxon>Bacteria</taxon>
        <taxon>Pseudomonadati</taxon>
        <taxon>Bacteroidota</taxon>
        <taxon>Flavobacteriia</taxon>
        <taxon>Flavobacteriales</taxon>
        <taxon>Flavobacteriaceae</taxon>
        <taxon>Flagellimonas</taxon>
    </lineage>
</organism>
<keyword evidence="3 6" id="KW-0812">Transmembrane</keyword>